<evidence type="ECO:0000313" key="2">
    <source>
        <dbReference type="Proteomes" id="UP000075243"/>
    </source>
</evidence>
<gene>
    <name evidence="1" type="ORF">KK1_032282</name>
</gene>
<organism evidence="1 2">
    <name type="scientific">Cajanus cajan</name>
    <name type="common">Pigeon pea</name>
    <name type="synonym">Cajanus indicus</name>
    <dbReference type="NCBI Taxonomy" id="3821"/>
    <lineage>
        <taxon>Eukaryota</taxon>
        <taxon>Viridiplantae</taxon>
        <taxon>Streptophyta</taxon>
        <taxon>Embryophyta</taxon>
        <taxon>Tracheophyta</taxon>
        <taxon>Spermatophyta</taxon>
        <taxon>Magnoliopsida</taxon>
        <taxon>eudicotyledons</taxon>
        <taxon>Gunneridae</taxon>
        <taxon>Pentapetalae</taxon>
        <taxon>rosids</taxon>
        <taxon>fabids</taxon>
        <taxon>Fabales</taxon>
        <taxon>Fabaceae</taxon>
        <taxon>Papilionoideae</taxon>
        <taxon>50 kb inversion clade</taxon>
        <taxon>NPAAA clade</taxon>
        <taxon>indigoferoid/millettioid clade</taxon>
        <taxon>Phaseoleae</taxon>
        <taxon>Cajanus</taxon>
    </lineage>
</organism>
<dbReference type="Proteomes" id="UP000075243">
    <property type="component" value="Unassembled WGS sequence"/>
</dbReference>
<accession>A0A151RUF8</accession>
<dbReference type="Gramene" id="C.cajan_31187.t">
    <property type="protein sequence ID" value="C.cajan_31187.t.cds1"/>
    <property type="gene ID" value="C.cajan_31187"/>
</dbReference>
<keyword evidence="2" id="KW-1185">Reference proteome</keyword>
<dbReference type="EMBL" id="KQ483567">
    <property type="protein sequence ID" value="KYP46178.1"/>
    <property type="molecule type" value="Genomic_DNA"/>
</dbReference>
<protein>
    <submittedName>
        <fullName evidence="1">Uncharacterized protein</fullName>
    </submittedName>
</protein>
<proteinExistence type="predicted"/>
<dbReference type="AlphaFoldDB" id="A0A151RUF8"/>
<sequence length="80" mass="8812">MMEMMGFPLKWRKWIAECVSSTRISVLLNGSPSGEFGVGKGLRQGDFLAPFLFLIVAECLNALMSKVVECHVFSGYSVGH</sequence>
<dbReference type="InterPro" id="IPR052343">
    <property type="entry name" value="Retrotransposon-Effector_Assoc"/>
</dbReference>
<name>A0A151RUF8_CAJCA</name>
<reference evidence="1" key="1">
    <citation type="journal article" date="2012" name="Nat. Biotechnol.">
        <title>Draft genome sequence of pigeonpea (Cajanus cajan), an orphan legume crop of resource-poor farmers.</title>
        <authorList>
            <person name="Varshney R.K."/>
            <person name="Chen W."/>
            <person name="Li Y."/>
            <person name="Bharti A.K."/>
            <person name="Saxena R.K."/>
            <person name="Schlueter J.A."/>
            <person name="Donoghue M.T."/>
            <person name="Azam S."/>
            <person name="Fan G."/>
            <person name="Whaley A.M."/>
            <person name="Farmer A.D."/>
            <person name="Sheridan J."/>
            <person name="Iwata A."/>
            <person name="Tuteja R."/>
            <person name="Penmetsa R.V."/>
            <person name="Wu W."/>
            <person name="Upadhyaya H.D."/>
            <person name="Yang S.P."/>
            <person name="Shah T."/>
            <person name="Saxena K.B."/>
            <person name="Michael T."/>
            <person name="McCombie W.R."/>
            <person name="Yang B."/>
            <person name="Zhang G."/>
            <person name="Yang H."/>
            <person name="Wang J."/>
            <person name="Spillane C."/>
            <person name="Cook D.R."/>
            <person name="May G.D."/>
            <person name="Xu X."/>
            <person name="Jackson S.A."/>
        </authorList>
    </citation>
    <scope>NUCLEOTIDE SEQUENCE [LARGE SCALE GENOMIC DNA]</scope>
</reference>
<dbReference type="PANTHER" id="PTHR46890:SF50">
    <property type="entry name" value="RNA-DIRECTED DNA POLYMERASE, EUKARYOTA, REVERSE TRANSCRIPTASE ZINC-BINDING DOMAIN PROTEIN-RELATED"/>
    <property type="match status" value="1"/>
</dbReference>
<dbReference type="OMA" id="LIVAECL"/>
<dbReference type="PANTHER" id="PTHR46890">
    <property type="entry name" value="NON-LTR RETROLELEMENT REVERSE TRANSCRIPTASE-LIKE PROTEIN-RELATED"/>
    <property type="match status" value="1"/>
</dbReference>
<evidence type="ECO:0000313" key="1">
    <source>
        <dbReference type="EMBL" id="KYP46178.1"/>
    </source>
</evidence>